<proteinExistence type="predicted"/>
<dbReference type="EMBL" id="MT143556">
    <property type="protein sequence ID" value="QJA98146.1"/>
    <property type="molecule type" value="Genomic_DNA"/>
</dbReference>
<dbReference type="EMBL" id="MT141948">
    <property type="protein sequence ID" value="QJA72397.1"/>
    <property type="molecule type" value="Genomic_DNA"/>
</dbReference>
<accession>A0A6M3LRW3</accession>
<sequence length="55" mass="6488">MINWNYAHRYYELPEPEAMKVEALVKIAEQLDRLNNNLEHEMKVKVSGGINTHSY</sequence>
<reference evidence="2" key="1">
    <citation type="submission" date="2020-03" db="EMBL/GenBank/DDBJ databases">
        <title>The deep terrestrial virosphere.</title>
        <authorList>
            <person name="Holmfeldt K."/>
            <person name="Nilsson E."/>
            <person name="Simone D."/>
            <person name="Lopez-Fernandez M."/>
            <person name="Wu X."/>
            <person name="de Brujin I."/>
            <person name="Lundin D."/>
            <person name="Andersson A."/>
            <person name="Bertilsson S."/>
            <person name="Dopson M."/>
        </authorList>
    </citation>
    <scope>NUCLEOTIDE SEQUENCE</scope>
    <source>
        <strain evidence="1">MM415A02770</strain>
        <strain evidence="2">MM415B05637</strain>
    </source>
</reference>
<gene>
    <name evidence="1" type="ORF">MM415A02770_0008</name>
    <name evidence="2" type="ORF">MM415B05637_0006</name>
</gene>
<name>A0A6M3LRW3_9ZZZZ</name>
<evidence type="ECO:0000313" key="1">
    <source>
        <dbReference type="EMBL" id="QJA72397.1"/>
    </source>
</evidence>
<organism evidence="2">
    <name type="scientific">viral metagenome</name>
    <dbReference type="NCBI Taxonomy" id="1070528"/>
    <lineage>
        <taxon>unclassified sequences</taxon>
        <taxon>metagenomes</taxon>
        <taxon>organismal metagenomes</taxon>
    </lineage>
</organism>
<protein>
    <submittedName>
        <fullName evidence="2">Uncharacterized protein</fullName>
    </submittedName>
</protein>
<dbReference type="AlphaFoldDB" id="A0A6M3LRW3"/>
<evidence type="ECO:0000313" key="2">
    <source>
        <dbReference type="EMBL" id="QJA98146.1"/>
    </source>
</evidence>